<dbReference type="EMBL" id="OUUZ01000019">
    <property type="protein sequence ID" value="SPQ27552.1"/>
    <property type="molecule type" value="Genomic_DNA"/>
</dbReference>
<dbReference type="AlphaFoldDB" id="A0A3S4AW74"/>
<accession>A0A3S4AW74</accession>
<feature type="region of interest" description="Disordered" evidence="1">
    <location>
        <begin position="54"/>
        <end position="75"/>
    </location>
</feature>
<organism evidence="2 3">
    <name type="scientific">Thermothielavioides terrestris</name>
    <dbReference type="NCBI Taxonomy" id="2587410"/>
    <lineage>
        <taxon>Eukaryota</taxon>
        <taxon>Fungi</taxon>
        <taxon>Dikarya</taxon>
        <taxon>Ascomycota</taxon>
        <taxon>Pezizomycotina</taxon>
        <taxon>Sordariomycetes</taxon>
        <taxon>Sordariomycetidae</taxon>
        <taxon>Sordariales</taxon>
        <taxon>Chaetomiaceae</taxon>
        <taxon>Thermothielavioides</taxon>
    </lineage>
</organism>
<name>A0A3S4AW74_9PEZI</name>
<dbReference type="Proteomes" id="UP000289323">
    <property type="component" value="Unassembled WGS sequence"/>
</dbReference>
<reference evidence="2 3" key="1">
    <citation type="submission" date="2018-04" db="EMBL/GenBank/DDBJ databases">
        <authorList>
            <person name="Huttner S."/>
            <person name="Dainat J."/>
        </authorList>
    </citation>
    <scope>NUCLEOTIDE SEQUENCE [LARGE SCALE GENOMIC DNA]</scope>
</reference>
<feature type="compositionally biased region" description="Polar residues" evidence="1">
    <location>
        <begin position="58"/>
        <end position="75"/>
    </location>
</feature>
<protein>
    <submittedName>
        <fullName evidence="2">784b5f68-a4a3-445d-bae7-a36abd1e7336</fullName>
    </submittedName>
</protein>
<evidence type="ECO:0000256" key="1">
    <source>
        <dbReference type="SAM" id="MobiDB-lite"/>
    </source>
</evidence>
<sequence>MAASAHPQQWSTLFTTMSEIHNVLQLAEGDISLADWASSTGEAVPRIWERERRHVSKATDQGSSKETLQSGGFYE</sequence>
<gene>
    <name evidence="2" type="ORF">TT172_LOCUS9971</name>
</gene>
<proteinExistence type="predicted"/>
<evidence type="ECO:0000313" key="3">
    <source>
        <dbReference type="Proteomes" id="UP000289323"/>
    </source>
</evidence>
<evidence type="ECO:0000313" key="2">
    <source>
        <dbReference type="EMBL" id="SPQ27552.1"/>
    </source>
</evidence>